<evidence type="ECO:0000256" key="3">
    <source>
        <dbReference type="ARBA" id="ARBA00022692"/>
    </source>
</evidence>
<keyword evidence="3 6" id="KW-0812">Transmembrane</keyword>
<feature type="transmembrane region" description="Helical" evidence="6">
    <location>
        <begin position="82"/>
        <end position="105"/>
    </location>
</feature>
<feature type="transmembrane region" description="Helical" evidence="6">
    <location>
        <begin position="243"/>
        <end position="265"/>
    </location>
</feature>
<evidence type="ECO:0000313" key="7">
    <source>
        <dbReference type="EMBL" id="MBT2990645.1"/>
    </source>
</evidence>
<feature type="transmembrane region" description="Helical" evidence="6">
    <location>
        <begin position="321"/>
        <end position="341"/>
    </location>
</feature>
<evidence type="ECO:0000313" key="8">
    <source>
        <dbReference type="Proteomes" id="UP000770889"/>
    </source>
</evidence>
<comment type="caution">
    <text evidence="7">The sequence shown here is derived from an EMBL/GenBank/DDBJ whole genome shotgun (WGS) entry which is preliminary data.</text>
</comment>
<feature type="transmembrane region" description="Helical" evidence="6">
    <location>
        <begin position="362"/>
        <end position="378"/>
    </location>
</feature>
<gene>
    <name evidence="7" type="ORF">KME65_16940</name>
</gene>
<evidence type="ECO:0000256" key="2">
    <source>
        <dbReference type="ARBA" id="ARBA00022475"/>
    </source>
</evidence>
<reference evidence="7 8" key="1">
    <citation type="submission" date="2021-05" db="EMBL/GenBank/DDBJ databases">
        <title>Genetic and Functional Diversity in Clade A Lucinid endosymbionts from the Bahamas.</title>
        <authorList>
            <person name="Giani N.M."/>
            <person name="Engel A.S."/>
            <person name="Campbell B.J."/>
        </authorList>
    </citation>
    <scope>NUCLEOTIDE SEQUENCE [LARGE SCALE GENOMIC DNA]</scope>
    <source>
        <strain evidence="7">LUC16012Gg_MoonRockCtena</strain>
    </source>
</reference>
<dbReference type="GO" id="GO:0005886">
    <property type="term" value="C:plasma membrane"/>
    <property type="evidence" value="ECO:0007669"/>
    <property type="project" value="UniProtKB-SubCell"/>
</dbReference>
<feature type="transmembrane region" description="Helical" evidence="6">
    <location>
        <begin position="111"/>
        <end position="133"/>
    </location>
</feature>
<keyword evidence="5 6" id="KW-0472">Membrane</keyword>
<comment type="subcellular location">
    <subcellularLocation>
        <location evidence="1">Cell membrane</location>
        <topology evidence="1">Multi-pass membrane protein</topology>
    </subcellularLocation>
</comment>
<feature type="transmembrane region" description="Helical" evidence="6">
    <location>
        <begin position="12"/>
        <end position="37"/>
    </location>
</feature>
<name>A0A944MGN9_9GAMM</name>
<feature type="transmembrane region" description="Helical" evidence="6">
    <location>
        <begin position="43"/>
        <end position="62"/>
    </location>
</feature>
<evidence type="ECO:0000256" key="4">
    <source>
        <dbReference type="ARBA" id="ARBA00022989"/>
    </source>
</evidence>
<proteinExistence type="predicted"/>
<dbReference type="EMBL" id="JAHHGM010000019">
    <property type="protein sequence ID" value="MBT2990645.1"/>
    <property type="molecule type" value="Genomic_DNA"/>
</dbReference>
<dbReference type="Proteomes" id="UP000770889">
    <property type="component" value="Unassembled WGS sequence"/>
</dbReference>
<evidence type="ECO:0000256" key="6">
    <source>
        <dbReference type="SAM" id="Phobius"/>
    </source>
</evidence>
<protein>
    <submittedName>
        <fullName evidence="7">Oligosaccharide flippase family protein</fullName>
    </submittedName>
</protein>
<evidence type="ECO:0000256" key="1">
    <source>
        <dbReference type="ARBA" id="ARBA00004651"/>
    </source>
</evidence>
<sequence length="420" mass="46411">MESKPKTGVKKQIGWGLIGQLTYVVGQFVVLSILARFASPVDVGRFALAGAIIMPIFAFFNLGLRFNQATDTERESTFAEYVVLRSLTTTLGYLLILGIGFFFVGDESTRWILIIFGAAKAVETFSDLFYGVFQREQKMVLVARSQIARSLISSLFFSGLLIGTNSVEIAFSGHLFSWLLVAFLFDYRKAKRVSASARRVVTIKSLIAITRQSLPLGYAGFLARLTASVPRLVIDSVMGLAALGYFTVVAYALQAGTTVIMAVSHSITSPLSRYSADGKDRAFRRLLFKIIGMFTALGLMMLPIAFYLGDFLIVLFFGEQYQGLNILFTLIMAVFIVNTWSNMLQTGLIAKREFANHAINRLLLLVLMIVFTLPSAFYGELEGVALAMALAYLGQAGFLYWLLFGNQNRSGREEKGVDCV</sequence>
<organism evidence="7 8">
    <name type="scientific">Candidatus Thiodiazotropha taylori</name>
    <dbReference type="NCBI Taxonomy" id="2792791"/>
    <lineage>
        <taxon>Bacteria</taxon>
        <taxon>Pseudomonadati</taxon>
        <taxon>Pseudomonadota</taxon>
        <taxon>Gammaproteobacteria</taxon>
        <taxon>Chromatiales</taxon>
        <taxon>Sedimenticolaceae</taxon>
        <taxon>Candidatus Thiodiazotropha</taxon>
    </lineage>
</organism>
<keyword evidence="4 6" id="KW-1133">Transmembrane helix</keyword>
<dbReference type="AlphaFoldDB" id="A0A944MGN9"/>
<accession>A0A944MGN9</accession>
<dbReference type="PANTHER" id="PTHR30250:SF11">
    <property type="entry name" value="O-ANTIGEN TRANSPORTER-RELATED"/>
    <property type="match status" value="1"/>
</dbReference>
<dbReference type="InterPro" id="IPR002797">
    <property type="entry name" value="Polysacc_synth"/>
</dbReference>
<feature type="transmembrane region" description="Helical" evidence="6">
    <location>
        <begin position="384"/>
        <end position="403"/>
    </location>
</feature>
<feature type="transmembrane region" description="Helical" evidence="6">
    <location>
        <begin position="169"/>
        <end position="185"/>
    </location>
</feature>
<feature type="transmembrane region" description="Helical" evidence="6">
    <location>
        <begin position="206"/>
        <end position="223"/>
    </location>
</feature>
<keyword evidence="2" id="KW-1003">Cell membrane</keyword>
<feature type="transmembrane region" description="Helical" evidence="6">
    <location>
        <begin position="145"/>
        <end position="163"/>
    </location>
</feature>
<feature type="transmembrane region" description="Helical" evidence="6">
    <location>
        <begin position="286"/>
        <end position="309"/>
    </location>
</feature>
<dbReference type="InterPro" id="IPR050833">
    <property type="entry name" value="Poly_Biosynth_Transport"/>
</dbReference>
<evidence type="ECO:0000256" key="5">
    <source>
        <dbReference type="ARBA" id="ARBA00023136"/>
    </source>
</evidence>
<dbReference type="Pfam" id="PF01943">
    <property type="entry name" value="Polysacc_synt"/>
    <property type="match status" value="1"/>
</dbReference>
<dbReference type="PANTHER" id="PTHR30250">
    <property type="entry name" value="PST FAMILY PREDICTED COLANIC ACID TRANSPORTER"/>
    <property type="match status" value="1"/>
</dbReference>